<accession>A0A0K8P2D4</accession>
<dbReference type="EMBL" id="BBYR01000038">
    <property type="protein sequence ID" value="GAP36689.1"/>
    <property type="molecule type" value="Genomic_DNA"/>
</dbReference>
<name>A0A0K8P2D4_PISS1</name>
<evidence type="ECO:0000313" key="1">
    <source>
        <dbReference type="EMBL" id="GAP36689.1"/>
    </source>
</evidence>
<keyword evidence="2" id="KW-1185">Reference proteome</keyword>
<sequence>MAQPVAAFDGPGLAGAWRDGPVFIGLPGRSAAAARGVVGR</sequence>
<comment type="caution">
    <text evidence="1">The sequence shown here is derived from an EMBL/GenBank/DDBJ whole genome shotgun (WGS) entry which is preliminary data.</text>
</comment>
<organism evidence="1 2">
    <name type="scientific">Piscinibacter sakaiensis</name>
    <name type="common">Ideonella sakaiensis</name>
    <dbReference type="NCBI Taxonomy" id="1547922"/>
    <lineage>
        <taxon>Bacteria</taxon>
        <taxon>Pseudomonadati</taxon>
        <taxon>Pseudomonadota</taxon>
        <taxon>Betaproteobacteria</taxon>
        <taxon>Burkholderiales</taxon>
        <taxon>Sphaerotilaceae</taxon>
        <taxon>Piscinibacter</taxon>
    </lineage>
</organism>
<evidence type="ECO:0000313" key="2">
    <source>
        <dbReference type="Proteomes" id="UP000037660"/>
    </source>
</evidence>
<reference evidence="2" key="1">
    <citation type="submission" date="2015-07" db="EMBL/GenBank/DDBJ databases">
        <title>Discovery of a poly(ethylene terephthalate assimilation.</title>
        <authorList>
            <person name="Yoshida S."/>
            <person name="Hiraga K."/>
            <person name="Takehana T."/>
            <person name="Taniguchi I."/>
            <person name="Yamaji H."/>
            <person name="Maeda Y."/>
            <person name="Toyohara K."/>
            <person name="Miyamoto K."/>
            <person name="Kimura Y."/>
            <person name="Oda K."/>
        </authorList>
    </citation>
    <scope>NUCLEOTIDE SEQUENCE [LARGE SCALE GENOMIC DNA]</scope>
    <source>
        <strain evidence="2">NBRC 110686 / TISTR 2288 / 201-F6</strain>
    </source>
</reference>
<gene>
    <name evidence="1" type="ORF">ISF6_2529</name>
</gene>
<dbReference type="AlphaFoldDB" id="A0A0K8P2D4"/>
<proteinExistence type="predicted"/>
<protein>
    <submittedName>
        <fullName evidence="1">Uncharacterized protein</fullName>
    </submittedName>
</protein>
<dbReference type="Proteomes" id="UP000037660">
    <property type="component" value="Unassembled WGS sequence"/>
</dbReference>
<dbReference type="STRING" id="1547922.ISF6_2529"/>
<reference evidence="1 2" key="2">
    <citation type="journal article" date="2016" name="Science">
        <title>A bacterium that degrades and assimilates poly(ethylene terephthalate).</title>
        <authorList>
            <person name="Yoshida S."/>
            <person name="Hiraga K."/>
            <person name="Takehana T."/>
            <person name="Taniguchi I."/>
            <person name="Yamaji H."/>
            <person name="Maeda Y."/>
            <person name="Toyohara K."/>
            <person name="Miyamoto K."/>
            <person name="Kimura Y."/>
            <person name="Oda K."/>
        </authorList>
    </citation>
    <scope>NUCLEOTIDE SEQUENCE [LARGE SCALE GENOMIC DNA]</scope>
    <source>
        <strain evidence="2">NBRC 110686 / TISTR 2288 / 201-F6</strain>
    </source>
</reference>